<evidence type="ECO:0000256" key="1">
    <source>
        <dbReference type="ARBA" id="ARBA00022857"/>
    </source>
</evidence>
<proteinExistence type="predicted"/>
<dbReference type="GO" id="GO:0070402">
    <property type="term" value="F:NADPH binding"/>
    <property type="evidence" value="ECO:0007669"/>
    <property type="project" value="TreeGrafter"/>
</dbReference>
<dbReference type="Gene3D" id="3.90.180.10">
    <property type="entry name" value="Medium-chain alcohol dehydrogenases, catalytic domain"/>
    <property type="match status" value="1"/>
</dbReference>
<dbReference type="KEGG" id="rid:RIdsm_00303"/>
<dbReference type="EC" id="1.6.5.5" evidence="4"/>
<dbReference type="InterPro" id="IPR011032">
    <property type="entry name" value="GroES-like_sf"/>
</dbReference>
<dbReference type="Pfam" id="PF13602">
    <property type="entry name" value="ADH_zinc_N_2"/>
    <property type="match status" value="1"/>
</dbReference>
<dbReference type="InterPro" id="IPR036291">
    <property type="entry name" value="NAD(P)-bd_dom_sf"/>
</dbReference>
<feature type="domain" description="Enoyl reductase (ER)" evidence="3">
    <location>
        <begin position="12"/>
        <end position="328"/>
    </location>
</feature>
<dbReference type="GO" id="GO:0003960">
    <property type="term" value="F:quinone reductase (NADPH) activity"/>
    <property type="evidence" value="ECO:0007669"/>
    <property type="project" value="UniProtKB-EC"/>
</dbReference>
<accession>A0A5P3A760</accession>
<dbReference type="SUPFAM" id="SSF51735">
    <property type="entry name" value="NAD(P)-binding Rossmann-fold domains"/>
    <property type="match status" value="1"/>
</dbReference>
<dbReference type="InterPro" id="IPR013154">
    <property type="entry name" value="ADH-like_N"/>
</dbReference>
<evidence type="ECO:0000259" key="3">
    <source>
        <dbReference type="SMART" id="SM00829"/>
    </source>
</evidence>
<keyword evidence="1" id="KW-0521">NADP</keyword>
<gene>
    <name evidence="4" type="primary">qorA_1</name>
    <name evidence="4" type="ORF">RIdsm_00303</name>
</gene>
<reference evidence="4 5" key="1">
    <citation type="submission" date="2018-08" db="EMBL/GenBank/DDBJ databases">
        <title>Genetic Globetrotter - A new plasmid hitch-hiking vast phylogenetic and geographic distances.</title>
        <authorList>
            <person name="Vollmers J."/>
            <person name="Petersen J."/>
        </authorList>
    </citation>
    <scope>NUCLEOTIDE SEQUENCE [LARGE SCALE GENOMIC DNA]</scope>
    <source>
        <strain evidence="4 5">DSM 26383</strain>
    </source>
</reference>
<organism evidence="4 5">
    <name type="scientific">Roseovarius indicus</name>
    <dbReference type="NCBI Taxonomy" id="540747"/>
    <lineage>
        <taxon>Bacteria</taxon>
        <taxon>Pseudomonadati</taxon>
        <taxon>Pseudomonadota</taxon>
        <taxon>Alphaproteobacteria</taxon>
        <taxon>Rhodobacterales</taxon>
        <taxon>Roseobacteraceae</taxon>
        <taxon>Roseovarius</taxon>
    </lineage>
</organism>
<dbReference type="RefSeq" id="WP_160325846.1">
    <property type="nucleotide sequence ID" value="NZ_CP031598.1"/>
</dbReference>
<dbReference type="InterPro" id="IPR020843">
    <property type="entry name" value="ER"/>
</dbReference>
<dbReference type="AlphaFoldDB" id="A0A5P3A760"/>
<dbReference type="PANTHER" id="PTHR48106">
    <property type="entry name" value="QUINONE OXIDOREDUCTASE PIG3-RELATED"/>
    <property type="match status" value="1"/>
</dbReference>
<keyword evidence="2 4" id="KW-0560">Oxidoreductase</keyword>
<evidence type="ECO:0000256" key="2">
    <source>
        <dbReference type="ARBA" id="ARBA00023002"/>
    </source>
</evidence>
<evidence type="ECO:0000313" key="5">
    <source>
        <dbReference type="Proteomes" id="UP000325785"/>
    </source>
</evidence>
<dbReference type="Proteomes" id="UP000325785">
    <property type="component" value="Chromosome"/>
</dbReference>
<dbReference type="SMART" id="SM00829">
    <property type="entry name" value="PKS_ER"/>
    <property type="match status" value="1"/>
</dbReference>
<dbReference type="Gene3D" id="3.40.50.720">
    <property type="entry name" value="NAD(P)-binding Rossmann-like Domain"/>
    <property type="match status" value="1"/>
</dbReference>
<dbReference type="EMBL" id="CP031598">
    <property type="protein sequence ID" value="QEW24523.1"/>
    <property type="molecule type" value="Genomic_DNA"/>
</dbReference>
<evidence type="ECO:0000313" key="4">
    <source>
        <dbReference type="EMBL" id="QEW24523.1"/>
    </source>
</evidence>
<dbReference type="PANTHER" id="PTHR48106:SF18">
    <property type="entry name" value="QUINONE OXIDOREDUCTASE PIG3"/>
    <property type="match status" value="1"/>
</dbReference>
<sequence length="331" mass="34605">MKVKAVVITGQGGPEVMKLQDIELAWPGGPGDVLVELRAAALNPADTFFRQLGGYIDAGPFVPGHDGMGVVKEVGPEVTEVTVGDRVCFCNGGIGGAPGTYGEAAVVPEWQLAKVPEGVDDLTAAALPLVAITGWEALYERARLAEGEHVLIHAGAGGTGHMAVQLAALRGAKVAATVSGPEKARLVEDLGAELSINYRETDFVAAARDWSGGLDVALDNVGEAVMTRTYGAMAPYGRVVTLMGVAPDDGDVTAYNMNLDILNVMMLTPMWLGLEGALRRQAGIVREALALVADGRLRVRHAETFDLDRAGEAHGFLESGQAVGKVTLRIG</sequence>
<dbReference type="SUPFAM" id="SSF50129">
    <property type="entry name" value="GroES-like"/>
    <property type="match status" value="1"/>
</dbReference>
<dbReference type="Pfam" id="PF08240">
    <property type="entry name" value="ADH_N"/>
    <property type="match status" value="1"/>
</dbReference>
<protein>
    <submittedName>
        <fullName evidence="4">Quinone oxidoreductase 1</fullName>
        <ecNumber evidence="4">1.6.5.5</ecNumber>
    </submittedName>
</protein>
<name>A0A5P3A760_9RHOB</name>